<sequence>MVLGLGLIFLFKYSFSIKTYLKCEPYDQNSKEILYFAFDKRYIWSNYDPINSEFKDRSKAKYGERYVTAIWDNIKINREEGSIIITPSLASIFFDLFKSEETKDLVLNCEKIKKRDLPKEKVDKKF</sequence>
<protein>
    <submittedName>
        <fullName evidence="1">Uncharacterized protein</fullName>
    </submittedName>
</protein>
<name>A0A383A5C1_9ZZZZ</name>
<proteinExistence type="predicted"/>
<organism evidence="1">
    <name type="scientific">marine metagenome</name>
    <dbReference type="NCBI Taxonomy" id="408172"/>
    <lineage>
        <taxon>unclassified sequences</taxon>
        <taxon>metagenomes</taxon>
        <taxon>ecological metagenomes</taxon>
    </lineage>
</organism>
<dbReference type="EMBL" id="UINC01188960">
    <property type="protein sequence ID" value="SVE02425.1"/>
    <property type="molecule type" value="Genomic_DNA"/>
</dbReference>
<reference evidence="1" key="1">
    <citation type="submission" date="2018-05" db="EMBL/GenBank/DDBJ databases">
        <authorList>
            <person name="Lanie J.A."/>
            <person name="Ng W.-L."/>
            <person name="Kazmierczak K.M."/>
            <person name="Andrzejewski T.M."/>
            <person name="Davidsen T.M."/>
            <person name="Wayne K.J."/>
            <person name="Tettelin H."/>
            <person name="Glass J.I."/>
            <person name="Rusch D."/>
            <person name="Podicherti R."/>
            <person name="Tsui H.-C.T."/>
            <person name="Winkler M.E."/>
        </authorList>
    </citation>
    <scope>NUCLEOTIDE SEQUENCE</scope>
</reference>
<dbReference type="AlphaFoldDB" id="A0A383A5C1"/>
<evidence type="ECO:0000313" key="1">
    <source>
        <dbReference type="EMBL" id="SVE02425.1"/>
    </source>
</evidence>
<accession>A0A383A5C1</accession>
<gene>
    <name evidence="1" type="ORF">METZ01_LOCUS455279</name>
</gene>